<dbReference type="EMBL" id="POTW01000110">
    <property type="protein sequence ID" value="PZF79915.1"/>
    <property type="molecule type" value="Genomic_DNA"/>
</dbReference>
<accession>A0A2W2AXM6</accession>
<sequence>MTTSVVADEAEPATAERARPPYLVAVLVFLILVMPSMLVFRPLGSSATPATLAGMGLFVLWCAWRAVGEPRLPSRSTPMHWALLAFAAAILLSYAIMHTQAERLPLEIRSADRGLMLLAGWCGIALYCADRLRTWRDVTFVARAVVMAGAGVAFIGLMQYFAGFDLSQFLQLPGLDTRSDLGYIGDRSGLRRVAGPMIHPIEYGVCLAAVFPLALVMAMSRRRKLDWLLLGLIVFALPTAISRSTMVAIAVGALIIGMSWSWRRRLIALAATPFILLGLRLVLPGALGTIMALFENIGNDPSISGRTEDYAAADKFITESPWFGRGFATFTPELYRLLDNQYLGMLIEVGFVGLIALVALLVTALFLARGAALRCGATTPEGQLSIGLSAGVAVFAVSFGTFDGLGFAAAANALFLFIGLSAAVWRISVAEHGYTAIAPFYTRLIARPAQTARHSAGRRRPPSKPR</sequence>
<feature type="transmembrane region" description="Helical" evidence="5">
    <location>
        <begin position="274"/>
        <end position="294"/>
    </location>
</feature>
<evidence type="ECO:0000256" key="3">
    <source>
        <dbReference type="ARBA" id="ARBA00022989"/>
    </source>
</evidence>
<evidence type="ECO:0000259" key="6">
    <source>
        <dbReference type="Pfam" id="PF04932"/>
    </source>
</evidence>
<dbReference type="GO" id="GO:0016020">
    <property type="term" value="C:membrane"/>
    <property type="evidence" value="ECO:0007669"/>
    <property type="project" value="UniProtKB-SubCell"/>
</dbReference>
<dbReference type="InterPro" id="IPR007016">
    <property type="entry name" value="O-antigen_ligase-rel_domated"/>
</dbReference>
<comment type="subcellular location">
    <subcellularLocation>
        <location evidence="1">Membrane</location>
        <topology evidence="1">Multi-pass membrane protein</topology>
    </subcellularLocation>
</comment>
<keyword evidence="2 5" id="KW-0812">Transmembrane</keyword>
<evidence type="ECO:0000313" key="8">
    <source>
        <dbReference type="Proteomes" id="UP000248764"/>
    </source>
</evidence>
<evidence type="ECO:0000256" key="1">
    <source>
        <dbReference type="ARBA" id="ARBA00004141"/>
    </source>
</evidence>
<dbReference type="PANTHER" id="PTHR37422">
    <property type="entry name" value="TEICHURONIC ACID BIOSYNTHESIS PROTEIN TUAE"/>
    <property type="match status" value="1"/>
</dbReference>
<comment type="caution">
    <text evidence="7">The sequence shown here is derived from an EMBL/GenBank/DDBJ whole genome shotgun (WGS) entry which is preliminary data.</text>
</comment>
<feature type="transmembrane region" description="Helical" evidence="5">
    <location>
        <begin position="247"/>
        <end position="262"/>
    </location>
</feature>
<reference evidence="7 8" key="1">
    <citation type="submission" date="2018-01" db="EMBL/GenBank/DDBJ databases">
        <title>Draft genome sequence of Jiangella sp. GTF31.</title>
        <authorList>
            <person name="Sahin N."/>
            <person name="Ay H."/>
            <person name="Saygin H."/>
        </authorList>
    </citation>
    <scope>NUCLEOTIDE SEQUENCE [LARGE SCALE GENOMIC DNA]</scope>
    <source>
        <strain evidence="7 8">GTF31</strain>
    </source>
</reference>
<feature type="transmembrane region" description="Helical" evidence="5">
    <location>
        <begin position="140"/>
        <end position="162"/>
    </location>
</feature>
<dbReference type="AlphaFoldDB" id="A0A2W2AXM6"/>
<dbReference type="RefSeq" id="WP_111258075.1">
    <property type="nucleotide sequence ID" value="NZ_POTW01000110.1"/>
</dbReference>
<evidence type="ECO:0000256" key="2">
    <source>
        <dbReference type="ARBA" id="ARBA00022692"/>
    </source>
</evidence>
<evidence type="ECO:0000256" key="4">
    <source>
        <dbReference type="ARBA" id="ARBA00023136"/>
    </source>
</evidence>
<dbReference type="Pfam" id="PF04932">
    <property type="entry name" value="Wzy_C"/>
    <property type="match status" value="1"/>
</dbReference>
<evidence type="ECO:0000313" key="7">
    <source>
        <dbReference type="EMBL" id="PZF79915.1"/>
    </source>
</evidence>
<feature type="transmembrane region" description="Helical" evidence="5">
    <location>
        <begin position="380"/>
        <end position="399"/>
    </location>
</feature>
<feature type="transmembrane region" description="Helical" evidence="5">
    <location>
        <begin position="110"/>
        <end position="128"/>
    </location>
</feature>
<feature type="domain" description="O-antigen ligase-related" evidence="6">
    <location>
        <begin position="229"/>
        <end position="357"/>
    </location>
</feature>
<feature type="transmembrane region" description="Helical" evidence="5">
    <location>
        <begin position="197"/>
        <end position="218"/>
    </location>
</feature>
<keyword evidence="3 5" id="KW-1133">Transmembrane helix</keyword>
<gene>
    <name evidence="7" type="ORF">C1I92_28780</name>
</gene>
<protein>
    <recommendedName>
        <fullName evidence="6">O-antigen ligase-related domain-containing protein</fullName>
    </recommendedName>
</protein>
<keyword evidence="4 5" id="KW-0472">Membrane</keyword>
<organism evidence="7 8">
    <name type="scientific">Jiangella anatolica</name>
    <dbReference type="NCBI Taxonomy" id="2670374"/>
    <lineage>
        <taxon>Bacteria</taxon>
        <taxon>Bacillati</taxon>
        <taxon>Actinomycetota</taxon>
        <taxon>Actinomycetes</taxon>
        <taxon>Jiangellales</taxon>
        <taxon>Jiangellaceae</taxon>
        <taxon>Jiangella</taxon>
    </lineage>
</organism>
<feature type="transmembrane region" description="Helical" evidence="5">
    <location>
        <begin position="225"/>
        <end position="241"/>
    </location>
</feature>
<feature type="transmembrane region" description="Helical" evidence="5">
    <location>
        <begin position="46"/>
        <end position="67"/>
    </location>
</feature>
<keyword evidence="8" id="KW-1185">Reference proteome</keyword>
<evidence type="ECO:0000256" key="5">
    <source>
        <dbReference type="SAM" id="Phobius"/>
    </source>
</evidence>
<dbReference type="InterPro" id="IPR051533">
    <property type="entry name" value="WaaL-like"/>
</dbReference>
<feature type="transmembrane region" description="Helical" evidence="5">
    <location>
        <begin position="22"/>
        <end position="40"/>
    </location>
</feature>
<dbReference type="PANTHER" id="PTHR37422:SF13">
    <property type="entry name" value="LIPOPOLYSACCHARIDE BIOSYNTHESIS PROTEIN PA4999-RELATED"/>
    <property type="match status" value="1"/>
</dbReference>
<proteinExistence type="predicted"/>
<name>A0A2W2AXM6_9ACTN</name>
<feature type="transmembrane region" description="Helical" evidence="5">
    <location>
        <begin position="79"/>
        <end position="98"/>
    </location>
</feature>
<feature type="transmembrane region" description="Helical" evidence="5">
    <location>
        <begin position="405"/>
        <end position="425"/>
    </location>
</feature>
<dbReference type="Proteomes" id="UP000248764">
    <property type="component" value="Unassembled WGS sequence"/>
</dbReference>
<feature type="transmembrane region" description="Helical" evidence="5">
    <location>
        <begin position="342"/>
        <end position="368"/>
    </location>
</feature>